<proteinExistence type="predicted"/>
<evidence type="ECO:0000256" key="1">
    <source>
        <dbReference type="SAM" id="MobiDB-lite"/>
    </source>
</evidence>
<evidence type="ECO:0000256" key="2">
    <source>
        <dbReference type="SAM" id="SignalP"/>
    </source>
</evidence>
<organism evidence="3">
    <name type="scientific">Variovorax paradoxus</name>
    <dbReference type="NCBI Taxonomy" id="34073"/>
    <lineage>
        <taxon>Bacteria</taxon>
        <taxon>Pseudomonadati</taxon>
        <taxon>Pseudomonadota</taxon>
        <taxon>Betaproteobacteria</taxon>
        <taxon>Burkholderiales</taxon>
        <taxon>Comamonadaceae</taxon>
        <taxon>Variovorax</taxon>
    </lineage>
</organism>
<dbReference type="EMBL" id="LR743508">
    <property type="protein sequence ID" value="CAA2110195.1"/>
    <property type="molecule type" value="Genomic_DNA"/>
</dbReference>
<reference evidence="3" key="1">
    <citation type="submission" date="2019-12" db="EMBL/GenBank/DDBJ databases">
        <authorList>
            <person name="Cremers G."/>
        </authorList>
    </citation>
    <scope>NUCLEOTIDE SEQUENCE</scope>
    <source>
        <strain evidence="3">Vvax</strain>
    </source>
</reference>
<feature type="region of interest" description="Disordered" evidence="1">
    <location>
        <begin position="83"/>
        <end position="106"/>
    </location>
</feature>
<protein>
    <recommendedName>
        <fullName evidence="4">Lipoprotein</fullName>
    </recommendedName>
</protein>
<dbReference type="AlphaFoldDB" id="A0A679JVP0"/>
<keyword evidence="2" id="KW-0732">Signal</keyword>
<sequence>MTSHILSVPLHRATAATLAIAGLLVLGGCPQNEAPASKTDAPAAAAAPAATTAPAPAAAPAPATPPDASASLKRAELMALVFPDSQGPGAKPGQPDTVSLPEIGNDGKVVAGSEAEQKAQVSPREVVKLDDTHAVMLTETVPVDDQGQPMNGHVNGAWLGAYFFEQSAQGWKLSGRNDAVDYLGFMGNLGNTKVERMAAQRFALTITNGSCWQGYCGEWLSVYSLDAGKVRPLVSAVPLAATNEGADEACKKVLKSEKPEEAPNGACYDISGTPAFVAGADADAPGELRIAFKGERTADAKNRRVETVDSTLVYTYRNNAYVQTEGRNPVPSF</sequence>
<name>A0A679JVP0_VARPD</name>
<accession>A0A679JVP0</accession>
<feature type="signal peptide" evidence="2">
    <location>
        <begin position="1"/>
        <end position="21"/>
    </location>
</feature>
<gene>
    <name evidence="3" type="ORF">VVAX_06455</name>
</gene>
<evidence type="ECO:0000313" key="3">
    <source>
        <dbReference type="EMBL" id="CAA2110195.1"/>
    </source>
</evidence>
<evidence type="ECO:0008006" key="4">
    <source>
        <dbReference type="Google" id="ProtNLM"/>
    </source>
</evidence>
<feature type="chain" id="PRO_5025331892" description="Lipoprotein" evidence="2">
    <location>
        <begin position="22"/>
        <end position="333"/>
    </location>
</feature>